<accession>A0A9W9FS44</accession>
<reference evidence="2" key="1">
    <citation type="submission" date="2022-11" db="EMBL/GenBank/DDBJ databases">
        <authorList>
            <person name="Petersen C."/>
        </authorList>
    </citation>
    <scope>NUCLEOTIDE SEQUENCE</scope>
    <source>
        <strain evidence="2">IBT 34128</strain>
    </source>
</reference>
<name>A0A9W9FS44_9EURO</name>
<keyword evidence="1" id="KW-0812">Transmembrane</keyword>
<dbReference type="AlphaFoldDB" id="A0A9W9FS44"/>
<feature type="transmembrane region" description="Helical" evidence="1">
    <location>
        <begin position="21"/>
        <end position="43"/>
    </location>
</feature>
<evidence type="ECO:0000313" key="3">
    <source>
        <dbReference type="Proteomes" id="UP001141434"/>
    </source>
</evidence>
<organism evidence="2 3">
    <name type="scientific">Penicillium alfredii</name>
    <dbReference type="NCBI Taxonomy" id="1506179"/>
    <lineage>
        <taxon>Eukaryota</taxon>
        <taxon>Fungi</taxon>
        <taxon>Dikarya</taxon>
        <taxon>Ascomycota</taxon>
        <taxon>Pezizomycotina</taxon>
        <taxon>Eurotiomycetes</taxon>
        <taxon>Eurotiomycetidae</taxon>
        <taxon>Eurotiales</taxon>
        <taxon>Aspergillaceae</taxon>
        <taxon>Penicillium</taxon>
    </lineage>
</organism>
<dbReference type="EMBL" id="JAPMSZ010000004">
    <property type="protein sequence ID" value="KAJ5105005.1"/>
    <property type="molecule type" value="Genomic_DNA"/>
</dbReference>
<dbReference type="Proteomes" id="UP001141434">
    <property type="component" value="Unassembled WGS sequence"/>
</dbReference>
<dbReference type="GeneID" id="81392102"/>
<protein>
    <submittedName>
        <fullName evidence="2">Uncharacterized protein</fullName>
    </submittedName>
</protein>
<keyword evidence="1" id="KW-1133">Transmembrane helix</keyword>
<feature type="transmembrane region" description="Helical" evidence="1">
    <location>
        <begin position="87"/>
        <end position="108"/>
    </location>
</feature>
<dbReference type="RefSeq" id="XP_056514001.1">
    <property type="nucleotide sequence ID" value="XM_056652934.1"/>
</dbReference>
<keyword evidence="1" id="KW-0472">Membrane</keyword>
<evidence type="ECO:0000256" key="1">
    <source>
        <dbReference type="SAM" id="Phobius"/>
    </source>
</evidence>
<gene>
    <name evidence="2" type="ORF">NUU61_002352</name>
</gene>
<evidence type="ECO:0000313" key="2">
    <source>
        <dbReference type="EMBL" id="KAJ5105005.1"/>
    </source>
</evidence>
<proteinExistence type="predicted"/>
<reference evidence="2" key="2">
    <citation type="journal article" date="2023" name="IMA Fungus">
        <title>Comparative genomic study of the Penicillium genus elucidates a diverse pangenome and 15 lateral gene transfer events.</title>
        <authorList>
            <person name="Petersen C."/>
            <person name="Sorensen T."/>
            <person name="Nielsen M.R."/>
            <person name="Sondergaard T.E."/>
            <person name="Sorensen J.L."/>
            <person name="Fitzpatrick D.A."/>
            <person name="Frisvad J.C."/>
            <person name="Nielsen K.L."/>
        </authorList>
    </citation>
    <scope>NUCLEOTIDE SEQUENCE</scope>
    <source>
        <strain evidence="2">IBT 34128</strain>
    </source>
</reference>
<keyword evidence="3" id="KW-1185">Reference proteome</keyword>
<comment type="caution">
    <text evidence="2">The sequence shown here is derived from an EMBL/GenBank/DDBJ whole genome shotgun (WGS) entry which is preliminary data.</text>
</comment>
<sequence>MISVPKYDMLLASRKHGKETYALAFIVSFLAVGQAITIAAAGASNQSTAWGLKNAVPREEELSCAILAGPSSRLLRLETWLHPGARMWWLASAGYWITALSVAEKIVVLPARGA</sequence>